<dbReference type="SMART" id="SM00355">
    <property type="entry name" value="ZnF_C2H2"/>
    <property type="match status" value="9"/>
</dbReference>
<name>A0A8D8A734_CULPI</name>
<organism evidence="7">
    <name type="scientific">Culex pipiens</name>
    <name type="common">House mosquito</name>
    <dbReference type="NCBI Taxonomy" id="7175"/>
    <lineage>
        <taxon>Eukaryota</taxon>
        <taxon>Metazoa</taxon>
        <taxon>Ecdysozoa</taxon>
        <taxon>Arthropoda</taxon>
        <taxon>Hexapoda</taxon>
        <taxon>Insecta</taxon>
        <taxon>Pterygota</taxon>
        <taxon>Neoptera</taxon>
        <taxon>Endopterygota</taxon>
        <taxon>Diptera</taxon>
        <taxon>Nematocera</taxon>
        <taxon>Culicoidea</taxon>
        <taxon>Culicidae</taxon>
        <taxon>Culicinae</taxon>
        <taxon>Culicini</taxon>
        <taxon>Culex</taxon>
        <taxon>Culex</taxon>
    </lineage>
</organism>
<dbReference type="InterPro" id="IPR012934">
    <property type="entry name" value="Znf_AD"/>
</dbReference>
<dbReference type="SUPFAM" id="SSF57667">
    <property type="entry name" value="beta-beta-alpha zinc fingers"/>
    <property type="match status" value="3"/>
</dbReference>
<feature type="domain" description="C2H2-type" evidence="6">
    <location>
        <begin position="308"/>
        <end position="336"/>
    </location>
</feature>
<evidence type="ECO:0000313" key="7">
    <source>
        <dbReference type="EMBL" id="CAG6451523.1"/>
    </source>
</evidence>
<evidence type="ECO:0000256" key="3">
    <source>
        <dbReference type="ARBA" id="ARBA00022771"/>
    </source>
</evidence>
<dbReference type="PANTHER" id="PTHR24409">
    <property type="entry name" value="ZINC FINGER PROTEIN 142"/>
    <property type="match status" value="1"/>
</dbReference>
<dbReference type="Pfam" id="PF13912">
    <property type="entry name" value="zf-C2H2_6"/>
    <property type="match status" value="1"/>
</dbReference>
<evidence type="ECO:0000259" key="6">
    <source>
        <dbReference type="PROSITE" id="PS50157"/>
    </source>
</evidence>
<keyword evidence="2" id="KW-0677">Repeat</keyword>
<reference evidence="7" key="1">
    <citation type="submission" date="2021-05" db="EMBL/GenBank/DDBJ databases">
        <authorList>
            <person name="Alioto T."/>
            <person name="Alioto T."/>
            <person name="Gomez Garrido J."/>
        </authorList>
    </citation>
    <scope>NUCLEOTIDE SEQUENCE</scope>
</reference>
<dbReference type="GO" id="GO:0000981">
    <property type="term" value="F:DNA-binding transcription factor activity, RNA polymerase II-specific"/>
    <property type="evidence" value="ECO:0007669"/>
    <property type="project" value="TreeGrafter"/>
</dbReference>
<keyword evidence="4" id="KW-0862">Zinc</keyword>
<feature type="domain" description="C2H2-type" evidence="6">
    <location>
        <begin position="365"/>
        <end position="393"/>
    </location>
</feature>
<dbReference type="AlphaFoldDB" id="A0A8D8A734"/>
<dbReference type="GO" id="GO:0000977">
    <property type="term" value="F:RNA polymerase II transcription regulatory region sequence-specific DNA binding"/>
    <property type="evidence" value="ECO:0007669"/>
    <property type="project" value="TreeGrafter"/>
</dbReference>
<dbReference type="InterPro" id="IPR036236">
    <property type="entry name" value="Znf_C2H2_sf"/>
</dbReference>
<dbReference type="PROSITE" id="PS00028">
    <property type="entry name" value="ZINC_FINGER_C2H2_1"/>
    <property type="match status" value="7"/>
</dbReference>
<dbReference type="GO" id="GO:0008270">
    <property type="term" value="F:zinc ion binding"/>
    <property type="evidence" value="ECO:0007669"/>
    <property type="project" value="UniProtKB-KW"/>
</dbReference>
<keyword evidence="3 5" id="KW-0863">Zinc-finger</keyword>
<dbReference type="Pfam" id="PF00096">
    <property type="entry name" value="zf-C2H2"/>
    <property type="match status" value="2"/>
</dbReference>
<evidence type="ECO:0000256" key="5">
    <source>
        <dbReference type="PROSITE-ProRule" id="PRU00042"/>
    </source>
</evidence>
<accession>A0A8D8A734</accession>
<feature type="domain" description="C2H2-type" evidence="6">
    <location>
        <begin position="393"/>
        <end position="416"/>
    </location>
</feature>
<dbReference type="SMART" id="SM00868">
    <property type="entry name" value="zf-AD"/>
    <property type="match status" value="1"/>
</dbReference>
<evidence type="ECO:0000256" key="2">
    <source>
        <dbReference type="ARBA" id="ARBA00022737"/>
    </source>
</evidence>
<proteinExistence type="predicted"/>
<dbReference type="EMBL" id="HBUE01018427">
    <property type="protein sequence ID" value="CAG6451523.1"/>
    <property type="molecule type" value="Transcribed_RNA"/>
</dbReference>
<sequence length="564" mass="65270">MVTALENFPEVCRLCLRPGPEPEMAPILGTVPEFGEQQLSELLDEFCSPVPEDISSALPSSVCEQCVQEFLSAFRTRRRLELLLRFQVAYARFKFGQTDSLRQLMDDGIEQLDVAFREAGTLQDGELLSWEALVTDNSKYETVEMIAGPMPLFEIEMLDGTEAVEGKEDVVDAEHIEFLEMEILDGVDSEVDEVMVSVKPKIRKKTIKKAKKVAAPTRVKLDEALQCIDCNFSSFYEDSFEAHMQNHQADDLVCRINYCHQEFDCKEALIAHKKDVHLCCVCDICGFTLKNKYSLDVHVRRHKGETRFPCEYCSSSFHTKQEYKLHLSLVHVASEAVSCETCKLEFKNMQFLRRHLKSHSDERNYKCSECGKTFKTIMHVHRHKETVHLKVRFQCEHCEMSYGRKDKLRMHVERVHNIQMYFICEICLKSFPTADQLQEHADHHANPKQLECGVCLVIYLSQEELDGHLCISYRDDYLCCGRDHKFHTFYNKHMFLAHGQKTNARVKPASDKLIANMRAERKYIERCAECGKVFPTRKLKLAHRDVCESFNETQRSVFSIKVVE</sequence>
<evidence type="ECO:0000256" key="1">
    <source>
        <dbReference type="ARBA" id="ARBA00022723"/>
    </source>
</evidence>
<protein>
    <submittedName>
        <fullName evidence="7">Zinc finger protein 549</fullName>
    </submittedName>
</protein>
<dbReference type="Gene3D" id="3.30.160.60">
    <property type="entry name" value="Classic Zinc Finger"/>
    <property type="match status" value="4"/>
</dbReference>
<feature type="domain" description="C2H2-type" evidence="6">
    <location>
        <begin position="280"/>
        <end position="307"/>
    </location>
</feature>
<keyword evidence="1" id="KW-0479">Metal-binding</keyword>
<evidence type="ECO:0000256" key="4">
    <source>
        <dbReference type="ARBA" id="ARBA00022833"/>
    </source>
</evidence>
<feature type="domain" description="C2H2-type" evidence="6">
    <location>
        <begin position="337"/>
        <end position="364"/>
    </location>
</feature>
<dbReference type="PROSITE" id="PS50157">
    <property type="entry name" value="ZINC_FINGER_C2H2_2"/>
    <property type="match status" value="6"/>
</dbReference>
<dbReference type="GO" id="GO:0005634">
    <property type="term" value="C:nucleus"/>
    <property type="evidence" value="ECO:0007669"/>
    <property type="project" value="InterPro"/>
</dbReference>
<feature type="domain" description="C2H2-type" evidence="6">
    <location>
        <begin position="422"/>
        <end position="449"/>
    </location>
</feature>
<dbReference type="InterPro" id="IPR013087">
    <property type="entry name" value="Znf_C2H2_type"/>
</dbReference>
<dbReference type="PANTHER" id="PTHR24409:SF424">
    <property type="entry name" value="ZINC FINGER PROTEIN INDRA"/>
    <property type="match status" value="1"/>
</dbReference>